<dbReference type="PANTHER" id="PTHR43595:SF2">
    <property type="entry name" value="SMALL RIBOSOMAL SUBUNIT PROTEIN MS42"/>
    <property type="match status" value="1"/>
</dbReference>
<dbReference type="GO" id="GO:0005840">
    <property type="term" value="C:ribosome"/>
    <property type="evidence" value="ECO:0007669"/>
    <property type="project" value="UniProtKB-KW"/>
</dbReference>
<reference evidence="4 5" key="1">
    <citation type="journal article" date="2019" name="PLoS ONE">
        <title>Comparative genome analysis indicates high evolutionary potential of pathogenicity genes in Colletotrichum tanaceti.</title>
        <authorList>
            <person name="Lelwala R.V."/>
            <person name="Korhonen P.K."/>
            <person name="Young N.D."/>
            <person name="Scott J.B."/>
            <person name="Ades P.A."/>
            <person name="Gasser R.B."/>
            <person name="Taylor P.W.J."/>
        </authorList>
    </citation>
    <scope>NUCLEOTIDE SEQUENCE [LARGE SCALE GENOMIC DNA]</scope>
    <source>
        <strain evidence="4">BRIP57314</strain>
    </source>
</reference>
<evidence type="ECO:0000313" key="4">
    <source>
        <dbReference type="EMBL" id="TKW59326.1"/>
    </source>
</evidence>
<evidence type="ECO:0000256" key="2">
    <source>
        <dbReference type="SAM" id="MobiDB-lite"/>
    </source>
</evidence>
<feature type="region of interest" description="Disordered" evidence="2">
    <location>
        <begin position="259"/>
        <end position="319"/>
    </location>
</feature>
<keyword evidence="4" id="KW-0687">Ribonucleoprotein</keyword>
<dbReference type="Gene3D" id="3.55.40.20">
    <property type="entry name" value="Iron/manganese superoxide dismutase, C-terminal domain"/>
    <property type="match status" value="1"/>
</dbReference>
<feature type="domain" description="Manganese/iron superoxide dismutase C-terminal" evidence="3">
    <location>
        <begin position="532"/>
        <end position="585"/>
    </location>
</feature>
<dbReference type="Proteomes" id="UP000310108">
    <property type="component" value="Unassembled WGS sequence"/>
</dbReference>
<dbReference type="Pfam" id="PF02777">
    <property type="entry name" value="Sod_Fe_C"/>
    <property type="match status" value="2"/>
</dbReference>
<dbReference type="SUPFAM" id="SSF54719">
    <property type="entry name" value="Fe,Mn superoxide dismutase (SOD), C-terminal domain"/>
    <property type="match status" value="1"/>
</dbReference>
<dbReference type="GO" id="GO:0004784">
    <property type="term" value="F:superoxide dismutase activity"/>
    <property type="evidence" value="ECO:0007669"/>
    <property type="project" value="InterPro"/>
</dbReference>
<protein>
    <submittedName>
        <fullName evidence="4">Putative 37S ribosomal protein S26B, mitochondrial</fullName>
    </submittedName>
</protein>
<comment type="caution">
    <text evidence="4">The sequence shown here is derived from an EMBL/GenBank/DDBJ whole genome shotgun (WGS) entry which is preliminary data.</text>
</comment>
<dbReference type="InterPro" id="IPR036314">
    <property type="entry name" value="SOD_C_sf"/>
</dbReference>
<name>A0A4V6DI69_9PEZI</name>
<dbReference type="PANTHER" id="PTHR43595">
    <property type="entry name" value="37S RIBOSOMAL PROTEIN S26, MITOCHONDRIAL"/>
    <property type="match status" value="1"/>
</dbReference>
<feature type="region of interest" description="Disordered" evidence="2">
    <location>
        <begin position="178"/>
        <end position="239"/>
    </location>
</feature>
<dbReference type="GO" id="GO:0005737">
    <property type="term" value="C:cytoplasm"/>
    <property type="evidence" value="ECO:0007669"/>
    <property type="project" value="TreeGrafter"/>
</dbReference>
<evidence type="ECO:0000256" key="1">
    <source>
        <dbReference type="ARBA" id="ARBA00037226"/>
    </source>
</evidence>
<evidence type="ECO:0000313" key="5">
    <source>
        <dbReference type="Proteomes" id="UP000310108"/>
    </source>
</evidence>
<dbReference type="EMBL" id="PJEX01000011">
    <property type="protein sequence ID" value="TKW59326.1"/>
    <property type="molecule type" value="Genomic_DNA"/>
</dbReference>
<dbReference type="SUPFAM" id="SSF46609">
    <property type="entry name" value="Fe,Mn superoxide dismutase (SOD), N-terminal domain"/>
    <property type="match status" value="1"/>
</dbReference>
<comment type="function">
    <text evidence="1">Component of the mitochondrial ribosome (mitoribosome), a dedicated translation machinery responsible for the synthesis of mitochondrial genome-encoded proteins, including at least some of the essential transmembrane subunits of the mitochondrial respiratory chain. The mitoribosomes are attached to the mitochondrial inner membrane and translation products are cotranslationally integrated into the membrane.</text>
</comment>
<keyword evidence="4" id="KW-0689">Ribosomal protein</keyword>
<dbReference type="STRING" id="1306861.A0A4V6DI69"/>
<sequence length="597" mass="65115">MASITTTATTPMPNIGGLLAPLLPALVPASVSAQPAIGVLPLLSPIMRQRVQLLSEASTEPWLRLLAYDTDKAARLAEVVQSGRLEPHPVSGEVEVDWEYDAKTRYRRLDLETLQAFVALEELELTFQLTYCVGDKDGGGDGWRIGEVSVTDKAAPFGTFGGYSTIAEAEKAYADEKSHASAAAKAPTTTAHSHVPEAEDDEDDGYWDRYDATPARTPANDPPAIKRSPAPHVSQPSQLGQFRTDSAEDAYYAQYDSVQPAMDGHDPDEEVEGFDPAPPLGLGTVSHDNSEGGLNETNGSWTLAEPPRSPSIRSQQDEGRAAVLLHPRPASSASSNGSRLVEKLEETVEKQDQNEFGVKQHVSRSIRSLFLLSRSSGIDREEFERLVKTELDVLGMIEDDEILLASAQDPSQAPVFNHASMAHNTHFFFKNITPNPKPMPQSLAAELTHSFSSIETLRREIILTASAMFGPGFVWLVKAGHQDYRVLTTYLAGSPYPGAHWRLQGTDMNTVGNAGSAVHFFQRNAAAQRPGQKPPGALDVVPLLCLNTWEHTWLRDYGLGVGGFGGKKAFAEAWWEVIDWEAVNNTAEIPARPTFLR</sequence>
<accession>A0A4V6DI69</accession>
<organism evidence="4 5">
    <name type="scientific">Colletotrichum tanaceti</name>
    <dbReference type="NCBI Taxonomy" id="1306861"/>
    <lineage>
        <taxon>Eukaryota</taxon>
        <taxon>Fungi</taxon>
        <taxon>Dikarya</taxon>
        <taxon>Ascomycota</taxon>
        <taxon>Pezizomycotina</taxon>
        <taxon>Sordariomycetes</taxon>
        <taxon>Hypocreomycetidae</taxon>
        <taxon>Glomerellales</taxon>
        <taxon>Glomerellaceae</taxon>
        <taxon>Colletotrichum</taxon>
        <taxon>Colletotrichum destructivum species complex</taxon>
    </lineage>
</organism>
<feature type="compositionally biased region" description="Low complexity" evidence="2">
    <location>
        <begin position="180"/>
        <end position="193"/>
    </location>
</feature>
<proteinExistence type="predicted"/>
<dbReference type="GO" id="GO:0046872">
    <property type="term" value="F:metal ion binding"/>
    <property type="evidence" value="ECO:0007669"/>
    <property type="project" value="InterPro"/>
</dbReference>
<dbReference type="AlphaFoldDB" id="A0A4V6DI69"/>
<dbReference type="InterPro" id="IPR036324">
    <property type="entry name" value="Mn/Fe_SOD_N_sf"/>
</dbReference>
<keyword evidence="5" id="KW-1185">Reference proteome</keyword>
<gene>
    <name evidence="4" type="primary">SPBC3H7.04</name>
    <name evidence="4" type="ORF">CTA1_7148</name>
</gene>
<dbReference type="InterPro" id="IPR019832">
    <property type="entry name" value="Mn/Fe_SOD_C"/>
</dbReference>
<evidence type="ECO:0000259" key="3">
    <source>
        <dbReference type="Pfam" id="PF02777"/>
    </source>
</evidence>
<feature type="domain" description="Manganese/iron superoxide dismutase C-terminal" evidence="3">
    <location>
        <begin position="441"/>
        <end position="496"/>
    </location>
</feature>